<dbReference type="EMBL" id="MSFN02000004">
    <property type="protein sequence ID" value="PTU20616.1"/>
    <property type="molecule type" value="Genomic_DNA"/>
</dbReference>
<evidence type="ECO:0000256" key="2">
    <source>
        <dbReference type="ARBA" id="ARBA00022692"/>
    </source>
</evidence>
<feature type="domain" description="Rhodopsin" evidence="8">
    <location>
        <begin position="25"/>
        <end position="261"/>
    </location>
</feature>
<evidence type="ECO:0000259" key="8">
    <source>
        <dbReference type="Pfam" id="PF20684"/>
    </source>
</evidence>
<reference evidence="9 10" key="1">
    <citation type="journal article" date="2018" name="Proc. Natl. Acad. Sci. U.S.A.">
        <title>Linking secondary metabolites to gene clusters through genome sequencing of six diverse Aspergillus species.</title>
        <authorList>
            <person name="Kaerboelling I."/>
            <person name="Vesth T.C."/>
            <person name="Frisvad J.C."/>
            <person name="Nybo J.L."/>
            <person name="Theobald S."/>
            <person name="Kuo A."/>
            <person name="Bowyer P."/>
            <person name="Matsuda Y."/>
            <person name="Mondo S."/>
            <person name="Lyhne E.K."/>
            <person name="Kogle M.E."/>
            <person name="Clum A."/>
            <person name="Lipzen A."/>
            <person name="Salamov A."/>
            <person name="Ngan C.Y."/>
            <person name="Daum C."/>
            <person name="Chiniquy J."/>
            <person name="Barry K."/>
            <person name="LaButti K."/>
            <person name="Haridas S."/>
            <person name="Simmons B.A."/>
            <person name="Magnuson J.K."/>
            <person name="Mortensen U.H."/>
            <person name="Larsen T.O."/>
            <person name="Grigoriev I.V."/>
            <person name="Baker S.E."/>
            <person name="Andersen M.R."/>
        </authorList>
    </citation>
    <scope>NUCLEOTIDE SEQUENCE [LARGE SCALE GENOMIC DNA]</scope>
    <source>
        <strain evidence="9 10">IBT 24754</strain>
    </source>
</reference>
<comment type="caution">
    <text evidence="9">The sequence shown here is derived from an EMBL/GenBank/DDBJ whole genome shotgun (WGS) entry which is preliminary data.</text>
</comment>
<evidence type="ECO:0000256" key="3">
    <source>
        <dbReference type="ARBA" id="ARBA00022989"/>
    </source>
</evidence>
<proteinExistence type="inferred from homology"/>
<evidence type="ECO:0000256" key="7">
    <source>
        <dbReference type="SAM" id="Phobius"/>
    </source>
</evidence>
<evidence type="ECO:0000256" key="4">
    <source>
        <dbReference type="ARBA" id="ARBA00023136"/>
    </source>
</evidence>
<evidence type="ECO:0000256" key="1">
    <source>
        <dbReference type="ARBA" id="ARBA00004141"/>
    </source>
</evidence>
<accession>A0A2T5LWG2</accession>
<keyword evidence="4 7" id="KW-0472">Membrane</keyword>
<feature type="region of interest" description="Disordered" evidence="6">
    <location>
        <begin position="284"/>
        <end position="308"/>
    </location>
</feature>
<dbReference type="GO" id="GO:0016020">
    <property type="term" value="C:membrane"/>
    <property type="evidence" value="ECO:0007669"/>
    <property type="project" value="UniProtKB-SubCell"/>
</dbReference>
<dbReference type="VEuPathDB" id="FungiDB:P175DRAFT_0501236"/>
<dbReference type="GeneID" id="63814002"/>
<comment type="similarity">
    <text evidence="5">Belongs to the SAT4 family.</text>
</comment>
<dbReference type="AlphaFoldDB" id="A0A2T5LWG2"/>
<protein>
    <recommendedName>
        <fullName evidence="8">Rhodopsin domain-containing protein</fullName>
    </recommendedName>
</protein>
<evidence type="ECO:0000313" key="10">
    <source>
        <dbReference type="Proteomes" id="UP000244073"/>
    </source>
</evidence>
<feature type="transmembrane region" description="Helical" evidence="7">
    <location>
        <begin position="41"/>
        <end position="67"/>
    </location>
</feature>
<feature type="transmembrane region" description="Helical" evidence="7">
    <location>
        <begin position="166"/>
        <end position="186"/>
    </location>
</feature>
<feature type="transmembrane region" description="Helical" evidence="7">
    <location>
        <begin position="230"/>
        <end position="254"/>
    </location>
</feature>
<dbReference type="PANTHER" id="PTHR33048">
    <property type="entry name" value="PTH11-LIKE INTEGRAL MEMBRANE PROTEIN (AFU_ORTHOLOGUE AFUA_5G11245)"/>
    <property type="match status" value="1"/>
</dbReference>
<dbReference type="PANTHER" id="PTHR33048:SF96">
    <property type="entry name" value="INTEGRAL MEMBRANE PROTEIN"/>
    <property type="match status" value="1"/>
</dbReference>
<evidence type="ECO:0000313" key="9">
    <source>
        <dbReference type="EMBL" id="PTU20616.1"/>
    </source>
</evidence>
<feature type="transmembrane region" description="Helical" evidence="7">
    <location>
        <begin position="121"/>
        <end position="141"/>
    </location>
</feature>
<sequence>MSSQGSQLVVVVTFFLLLTATTVALRCYVRLRITGGFGADDALSVASLVFFILGSICLLIGVGTGSFGHMWMSLSHRTLVVGLKLLFVYEASYVIATCLVKLSICLFLLRFTLERKHTFPLYGVFAVTLSYSIFLLFFALFQCKPVSAFWDPQGNCNRPGTIKVTYAHSAVVSACDLVLVLVPIFIVHHLPLGFRTKVCVWILLALGSCASIATWPRFAYVHDLIDPKNLFFNIGLILTSHLEIGIALTASSVATLRPLLMRLRGVSSDRTQSYRSDQDYLSRTESVGRYPHQAQQANEINVELSEES</sequence>
<name>A0A2T5LWG2_9EURO</name>
<keyword evidence="2 7" id="KW-0812">Transmembrane</keyword>
<feature type="transmembrane region" description="Helical" evidence="7">
    <location>
        <begin position="6"/>
        <end position="29"/>
    </location>
</feature>
<dbReference type="InterPro" id="IPR049326">
    <property type="entry name" value="Rhodopsin_dom_fungi"/>
</dbReference>
<dbReference type="RefSeq" id="XP_040752008.1">
    <property type="nucleotide sequence ID" value="XM_040897120.1"/>
</dbReference>
<evidence type="ECO:0000256" key="6">
    <source>
        <dbReference type="SAM" id="MobiDB-lite"/>
    </source>
</evidence>
<keyword evidence="3 7" id="KW-1133">Transmembrane helix</keyword>
<comment type="subcellular location">
    <subcellularLocation>
        <location evidence="1">Membrane</location>
        <topology evidence="1">Multi-pass membrane protein</topology>
    </subcellularLocation>
</comment>
<dbReference type="OrthoDB" id="3936451at2759"/>
<gene>
    <name evidence="9" type="ORF">P175DRAFT_0501236</name>
</gene>
<dbReference type="Pfam" id="PF20684">
    <property type="entry name" value="Fung_rhodopsin"/>
    <property type="match status" value="1"/>
</dbReference>
<evidence type="ECO:0000256" key="5">
    <source>
        <dbReference type="ARBA" id="ARBA00038359"/>
    </source>
</evidence>
<feature type="transmembrane region" description="Helical" evidence="7">
    <location>
        <begin position="198"/>
        <end position="218"/>
    </location>
</feature>
<feature type="transmembrane region" description="Helical" evidence="7">
    <location>
        <begin position="87"/>
        <end position="109"/>
    </location>
</feature>
<organism evidence="9 10">
    <name type="scientific">Aspergillus ochraceoroseus IBT 24754</name>
    <dbReference type="NCBI Taxonomy" id="1392256"/>
    <lineage>
        <taxon>Eukaryota</taxon>
        <taxon>Fungi</taxon>
        <taxon>Dikarya</taxon>
        <taxon>Ascomycota</taxon>
        <taxon>Pezizomycotina</taxon>
        <taxon>Eurotiomycetes</taxon>
        <taxon>Eurotiomycetidae</taxon>
        <taxon>Eurotiales</taxon>
        <taxon>Aspergillaceae</taxon>
        <taxon>Aspergillus</taxon>
        <taxon>Aspergillus subgen. Nidulantes</taxon>
    </lineage>
</organism>
<dbReference type="InterPro" id="IPR052337">
    <property type="entry name" value="SAT4-like"/>
</dbReference>
<dbReference type="Proteomes" id="UP000244073">
    <property type="component" value="Unassembled WGS sequence"/>
</dbReference>